<evidence type="ECO:0000313" key="4">
    <source>
        <dbReference type="EMBL" id="GGT48794.1"/>
    </source>
</evidence>
<gene>
    <name evidence="4" type="ORF">GCM10010226_27480</name>
</gene>
<organism evidence="4 5">
    <name type="scientific">Streptomyces phaeofaciens</name>
    <dbReference type="NCBI Taxonomy" id="68254"/>
    <lineage>
        <taxon>Bacteria</taxon>
        <taxon>Bacillati</taxon>
        <taxon>Actinomycetota</taxon>
        <taxon>Actinomycetes</taxon>
        <taxon>Kitasatosporales</taxon>
        <taxon>Streptomycetaceae</taxon>
        <taxon>Streptomyces</taxon>
    </lineage>
</organism>
<feature type="chain" id="PRO_5039409457" description="PASTA domain-containing protein" evidence="2">
    <location>
        <begin position="27"/>
        <end position="383"/>
    </location>
</feature>
<dbReference type="InterPro" id="IPR046704">
    <property type="entry name" value="DUF6777"/>
</dbReference>
<evidence type="ECO:0000256" key="1">
    <source>
        <dbReference type="SAM" id="MobiDB-lite"/>
    </source>
</evidence>
<feature type="domain" description="PASTA" evidence="3">
    <location>
        <begin position="270"/>
        <end position="336"/>
    </location>
</feature>
<dbReference type="CDD" id="cd06577">
    <property type="entry name" value="PASTA_pknB"/>
    <property type="match status" value="1"/>
</dbReference>
<feature type="region of interest" description="Disordered" evidence="1">
    <location>
        <begin position="230"/>
        <end position="280"/>
    </location>
</feature>
<feature type="compositionally biased region" description="Acidic residues" evidence="1">
    <location>
        <begin position="254"/>
        <end position="264"/>
    </location>
</feature>
<dbReference type="EMBL" id="BMSA01000006">
    <property type="protein sequence ID" value="GGT48794.1"/>
    <property type="molecule type" value="Genomic_DNA"/>
</dbReference>
<reference evidence="4" key="2">
    <citation type="submission" date="2020-09" db="EMBL/GenBank/DDBJ databases">
        <authorList>
            <person name="Sun Q."/>
            <person name="Ohkuma M."/>
        </authorList>
    </citation>
    <scope>NUCLEOTIDE SEQUENCE</scope>
    <source>
        <strain evidence="4">JCM 4125</strain>
    </source>
</reference>
<dbReference type="Proteomes" id="UP000646776">
    <property type="component" value="Unassembled WGS sequence"/>
</dbReference>
<feature type="region of interest" description="Disordered" evidence="1">
    <location>
        <begin position="340"/>
        <end position="383"/>
    </location>
</feature>
<dbReference type="InterPro" id="IPR005543">
    <property type="entry name" value="PASTA_dom"/>
</dbReference>
<feature type="compositionally biased region" description="Low complexity" evidence="1">
    <location>
        <begin position="340"/>
        <end position="349"/>
    </location>
</feature>
<dbReference type="RefSeq" id="WP_189711337.1">
    <property type="nucleotide sequence ID" value="NZ_BMSA01000006.1"/>
</dbReference>
<name>A0A918HA25_9ACTN</name>
<reference evidence="4" key="1">
    <citation type="journal article" date="2014" name="Int. J. Syst. Evol. Microbiol.">
        <title>Complete genome sequence of Corynebacterium casei LMG S-19264T (=DSM 44701T), isolated from a smear-ripened cheese.</title>
        <authorList>
            <consortium name="US DOE Joint Genome Institute (JGI-PGF)"/>
            <person name="Walter F."/>
            <person name="Albersmeier A."/>
            <person name="Kalinowski J."/>
            <person name="Ruckert C."/>
        </authorList>
    </citation>
    <scope>NUCLEOTIDE SEQUENCE</scope>
    <source>
        <strain evidence="4">JCM 4125</strain>
    </source>
</reference>
<dbReference type="SMART" id="SM00740">
    <property type="entry name" value="PASTA"/>
    <property type="match status" value="1"/>
</dbReference>
<evidence type="ECO:0000256" key="2">
    <source>
        <dbReference type="SAM" id="SignalP"/>
    </source>
</evidence>
<feature type="signal peptide" evidence="2">
    <location>
        <begin position="1"/>
        <end position="26"/>
    </location>
</feature>
<comment type="caution">
    <text evidence="4">The sequence shown here is derived from an EMBL/GenBank/DDBJ whole genome shotgun (WGS) entry which is preliminary data.</text>
</comment>
<proteinExistence type="predicted"/>
<evidence type="ECO:0000259" key="3">
    <source>
        <dbReference type="PROSITE" id="PS51178"/>
    </source>
</evidence>
<keyword evidence="5" id="KW-1185">Reference proteome</keyword>
<dbReference type="AlphaFoldDB" id="A0A918HA25"/>
<evidence type="ECO:0000313" key="5">
    <source>
        <dbReference type="Proteomes" id="UP000646776"/>
    </source>
</evidence>
<dbReference type="Pfam" id="PF03793">
    <property type="entry name" value="PASTA"/>
    <property type="match status" value="1"/>
</dbReference>
<keyword evidence="2" id="KW-0732">Signal</keyword>
<dbReference type="PROSITE" id="PS51178">
    <property type="entry name" value="PASTA"/>
    <property type="match status" value="1"/>
</dbReference>
<protein>
    <recommendedName>
        <fullName evidence="3">PASTA domain-containing protein</fullName>
    </recommendedName>
</protein>
<dbReference type="Pfam" id="PF20568">
    <property type="entry name" value="DUF6777"/>
    <property type="match status" value="1"/>
</dbReference>
<dbReference type="Gene3D" id="3.30.10.20">
    <property type="match status" value="1"/>
</dbReference>
<accession>A0A918HA25</accession>
<sequence>MSHKRGVVRIAVLLAAILSIVGPAVTACAPAARIAVKAIARGAPAAAPFFADALELAVEQPVSDALALGGGVQKGDRPGLYGGTRHKKSCDKAKLTEFLGSRANRQKALEWAKAQGIGLDEIGGFIEKLTPVLLRNDTLVKNHDYKKGRAVAFEALLQAGIAVLVDLHGKPVVQCSCGNPLGAFEHDVDRADVEFKGTNPRWTSYDRDKVVKVEPADDGDEVSEYRLVDVQEADAGLERPVGSDGTQDTALPEDPVETDNEDGGDGGGTDVGDVEVPGVTGSSVEEATGILEERGLTVATVEESSESAAPGTVLAQDPAEGATVPAAATVTLTVAVAPATADPEVTPTPGESLAPSPTDVAGPGDTPAVPEPPPSDGLFGGVS</sequence>
<dbReference type="PROSITE" id="PS51257">
    <property type="entry name" value="PROKAR_LIPOPROTEIN"/>
    <property type="match status" value="1"/>
</dbReference>